<accession>A0A0D0GET8</accession>
<name>A0A0D0GET8_9SPHI</name>
<organism evidence="1 2">
    <name type="scientific">Pedobacter lusitanus</name>
    <dbReference type="NCBI Taxonomy" id="1503925"/>
    <lineage>
        <taxon>Bacteria</taxon>
        <taxon>Pseudomonadati</taxon>
        <taxon>Bacteroidota</taxon>
        <taxon>Sphingobacteriia</taxon>
        <taxon>Sphingobacteriales</taxon>
        <taxon>Sphingobacteriaceae</taxon>
        <taxon>Pedobacter</taxon>
    </lineage>
</organism>
<gene>
    <name evidence="1" type="ORF">TH53_25065</name>
</gene>
<sequence>MNRRKNKFNLIYFLMDVEFKQEIESFNDDQQNFSDIVFSKKFNTSKLKTKVYDKVSTPFINTNLFHEEL</sequence>
<proteinExistence type="predicted"/>
<protein>
    <submittedName>
        <fullName evidence="1">Uncharacterized protein</fullName>
    </submittedName>
</protein>
<evidence type="ECO:0000313" key="2">
    <source>
        <dbReference type="Proteomes" id="UP000032049"/>
    </source>
</evidence>
<evidence type="ECO:0000313" key="1">
    <source>
        <dbReference type="EMBL" id="KIO74700.1"/>
    </source>
</evidence>
<dbReference type="AlphaFoldDB" id="A0A0D0GET8"/>
<keyword evidence="2" id="KW-1185">Reference proteome</keyword>
<dbReference type="Proteomes" id="UP000032049">
    <property type="component" value="Unassembled WGS sequence"/>
</dbReference>
<dbReference type="EMBL" id="JXRA01000147">
    <property type="protein sequence ID" value="KIO74700.1"/>
    <property type="molecule type" value="Genomic_DNA"/>
</dbReference>
<reference evidence="1 2" key="1">
    <citation type="submission" date="2015-01" db="EMBL/GenBank/DDBJ databases">
        <title>Draft genome sequence of Pedobacter sp. NL19 isolated from sludge of an effluent treatment pond in an abandoned uranium mine.</title>
        <authorList>
            <person name="Santos T."/>
            <person name="Caetano T."/>
            <person name="Covas C."/>
            <person name="Cruz A."/>
            <person name="Mendo S."/>
        </authorList>
    </citation>
    <scope>NUCLEOTIDE SEQUENCE [LARGE SCALE GENOMIC DNA]</scope>
    <source>
        <strain evidence="1 2">NL19</strain>
    </source>
</reference>
<comment type="caution">
    <text evidence="1">The sequence shown here is derived from an EMBL/GenBank/DDBJ whole genome shotgun (WGS) entry which is preliminary data.</text>
</comment>
<dbReference type="STRING" id="1503925.TH53_25065"/>